<dbReference type="Proteomes" id="UP001497457">
    <property type="component" value="Chromosome 5rd"/>
</dbReference>
<dbReference type="PROSITE" id="PS50181">
    <property type="entry name" value="FBOX"/>
    <property type="match status" value="1"/>
</dbReference>
<feature type="region of interest" description="Disordered" evidence="1">
    <location>
        <begin position="116"/>
        <end position="162"/>
    </location>
</feature>
<evidence type="ECO:0000313" key="3">
    <source>
        <dbReference type="EMBL" id="CAL5067780.1"/>
    </source>
</evidence>
<gene>
    <name evidence="3" type="ORF">URODEC1_LOCUS101179</name>
</gene>
<dbReference type="AlphaFoldDB" id="A0ABC9F276"/>
<proteinExistence type="predicted"/>
<dbReference type="InterPro" id="IPR036047">
    <property type="entry name" value="F-box-like_dom_sf"/>
</dbReference>
<protein>
    <recommendedName>
        <fullName evidence="2">F-box domain-containing protein</fullName>
    </recommendedName>
</protein>
<dbReference type="Gene3D" id="1.20.1280.50">
    <property type="match status" value="1"/>
</dbReference>
<dbReference type="EMBL" id="OZ075115">
    <property type="protein sequence ID" value="CAL5067780.1"/>
    <property type="molecule type" value="Genomic_DNA"/>
</dbReference>
<dbReference type="Pfam" id="PF12937">
    <property type="entry name" value="F-box-like"/>
    <property type="match status" value="1"/>
</dbReference>
<organism evidence="3 4">
    <name type="scientific">Urochloa decumbens</name>
    <dbReference type="NCBI Taxonomy" id="240449"/>
    <lineage>
        <taxon>Eukaryota</taxon>
        <taxon>Viridiplantae</taxon>
        <taxon>Streptophyta</taxon>
        <taxon>Embryophyta</taxon>
        <taxon>Tracheophyta</taxon>
        <taxon>Spermatophyta</taxon>
        <taxon>Magnoliopsida</taxon>
        <taxon>Liliopsida</taxon>
        <taxon>Poales</taxon>
        <taxon>Poaceae</taxon>
        <taxon>PACMAD clade</taxon>
        <taxon>Panicoideae</taxon>
        <taxon>Panicodae</taxon>
        <taxon>Paniceae</taxon>
        <taxon>Melinidinae</taxon>
        <taxon>Urochloa</taxon>
    </lineage>
</organism>
<evidence type="ECO:0000259" key="2">
    <source>
        <dbReference type="PROSITE" id="PS50181"/>
    </source>
</evidence>
<accession>A0ABC9F276</accession>
<dbReference type="PANTHER" id="PTHR32133:SF409">
    <property type="entry name" value="F-BOX DOMAIN-CONTAINING PROTEIN"/>
    <property type="match status" value="1"/>
</dbReference>
<feature type="compositionally biased region" description="Low complexity" evidence="1">
    <location>
        <begin position="128"/>
        <end position="144"/>
    </location>
</feature>
<feature type="domain" description="F-box" evidence="2">
    <location>
        <begin position="2"/>
        <end position="54"/>
    </location>
</feature>
<dbReference type="InterPro" id="IPR001810">
    <property type="entry name" value="F-box_dom"/>
</dbReference>
<dbReference type="SUPFAM" id="SSF81383">
    <property type="entry name" value="F-box domain"/>
    <property type="match status" value="1"/>
</dbReference>
<reference evidence="3" key="1">
    <citation type="submission" date="2024-10" db="EMBL/GenBank/DDBJ databases">
        <authorList>
            <person name="Ryan C."/>
        </authorList>
    </citation>
    <scope>NUCLEOTIDE SEQUENCE [LARGE SCALE GENOMIC DNA]</scope>
</reference>
<evidence type="ECO:0000313" key="4">
    <source>
        <dbReference type="Proteomes" id="UP001497457"/>
    </source>
</evidence>
<keyword evidence="4" id="KW-1185">Reference proteome</keyword>
<evidence type="ECO:0000256" key="1">
    <source>
        <dbReference type="SAM" id="MobiDB-lite"/>
    </source>
</evidence>
<sequence>MAPSARTLPDDLIPSILVSLAPDDPAGVIRASAVCKSWRRILADPAFSARYRALHPAASTLGFIHNPSDNLHISRFVPTSPFRPSPAADHHTRHAHDCRHGRVLFYDYDSRRPINNGPCSAPRRRTDATTAAAAGGPSSSPPATVAMGFDDDDDETEGKSSTAQADFYSSETGEWGMHVYTDVGTPFELKDRPAALVGDSLYFVGDSGILLRYRYDLLRRRLREKNRCIRDSDYLSVIEPPEGRRLGNVFVVAAEDGGLGLASLKKNSTRLYLWGRETAGGPIGDAGQWVQRRVIDLKTMLPITSPKRRPCLCGVAEDGSAVFVSTEDGVFTIGIEIESLSMARKVSEVGNVDLLYPFMSFYTESLLVRPLPYILTYICLA</sequence>
<name>A0ABC9F276_9POAL</name>
<dbReference type="PANTHER" id="PTHR32133">
    <property type="entry name" value="OS07G0120400 PROTEIN"/>
    <property type="match status" value="1"/>
</dbReference>